<proteinExistence type="predicted"/>
<gene>
    <name evidence="4" type="primary">LOC100214253</name>
</gene>
<keyword evidence="1" id="KW-0472">Membrane</keyword>
<protein>
    <submittedName>
        <fullName evidence="4">DGAT1/2-independent enzyme synthesizing storage lipids</fullName>
    </submittedName>
</protein>
<keyword evidence="3" id="KW-1185">Reference proteome</keyword>
<feature type="domain" description="Phospholipid/glycerol acyltransferase" evidence="2">
    <location>
        <begin position="94"/>
        <end position="218"/>
    </location>
</feature>
<organism evidence="3 4">
    <name type="scientific">Hydra vulgaris</name>
    <name type="common">Hydra</name>
    <name type="synonym">Hydra attenuata</name>
    <dbReference type="NCBI Taxonomy" id="6087"/>
    <lineage>
        <taxon>Eukaryota</taxon>
        <taxon>Metazoa</taxon>
        <taxon>Cnidaria</taxon>
        <taxon>Hydrozoa</taxon>
        <taxon>Hydroidolina</taxon>
        <taxon>Anthoathecata</taxon>
        <taxon>Aplanulata</taxon>
        <taxon>Hydridae</taxon>
        <taxon>Hydra</taxon>
    </lineage>
</organism>
<dbReference type="CDD" id="cd07987">
    <property type="entry name" value="LPLAT_MGAT-like"/>
    <property type="match status" value="1"/>
</dbReference>
<dbReference type="Proteomes" id="UP001652625">
    <property type="component" value="Chromosome 12"/>
</dbReference>
<feature type="transmembrane region" description="Helical" evidence="1">
    <location>
        <begin position="7"/>
        <end position="24"/>
    </location>
</feature>
<keyword evidence="1" id="KW-0812">Transmembrane</keyword>
<dbReference type="RefSeq" id="XP_065670232.1">
    <property type="nucleotide sequence ID" value="XM_065814160.1"/>
</dbReference>
<accession>A0ABM4D7D9</accession>
<sequence>MMESQHLNAIFEFFLCIVGDWYTYVLTGVITLFFIPVVVLILFYAVAVFLYAHKSRRRGHYKDREVWSEHFWNSARLSVCTFINLLAKYWHAHDVVGLENIPDKGPALLCIYHGTLPIDVYYILAKLQLSKRRRLKVVVDHFLFRLPGLKNLLEVFGCFTGPATECVRTLRKGHLLAILPGGVREAIFATDEYDLKWNNRQGFAKVALASRVPIIPVFTTNSRESFKVVKCVQGIFQKIYETTKIPLVLYYGGFPVKMTTYFGPKIEYDLNMSPKEVSDLCADAISNMIKEYQRTPGTVIGGLKDRWLPQRTKNL</sequence>
<feature type="transmembrane region" description="Helical" evidence="1">
    <location>
        <begin position="30"/>
        <end position="51"/>
    </location>
</feature>
<dbReference type="InterPro" id="IPR002123">
    <property type="entry name" value="Plipid/glycerol_acylTrfase"/>
</dbReference>
<evidence type="ECO:0000313" key="4">
    <source>
        <dbReference type="RefSeq" id="XP_065670232.1"/>
    </source>
</evidence>
<reference evidence="4" key="1">
    <citation type="submission" date="2025-08" db="UniProtKB">
        <authorList>
            <consortium name="RefSeq"/>
        </authorList>
    </citation>
    <scope>IDENTIFICATION</scope>
</reference>
<evidence type="ECO:0000256" key="1">
    <source>
        <dbReference type="SAM" id="Phobius"/>
    </source>
</evidence>
<evidence type="ECO:0000259" key="2">
    <source>
        <dbReference type="Pfam" id="PF01553"/>
    </source>
</evidence>
<dbReference type="GeneID" id="100214253"/>
<dbReference type="PANTHER" id="PTHR22753">
    <property type="entry name" value="TRANSMEMBRANE PROTEIN 68"/>
    <property type="match status" value="1"/>
</dbReference>
<keyword evidence="1" id="KW-1133">Transmembrane helix</keyword>
<name>A0ABM4D7D9_HYDVU</name>
<dbReference type="Pfam" id="PF01553">
    <property type="entry name" value="Acyltransferase"/>
    <property type="match status" value="1"/>
</dbReference>
<evidence type="ECO:0000313" key="3">
    <source>
        <dbReference type="Proteomes" id="UP001652625"/>
    </source>
</evidence>
<dbReference type="SUPFAM" id="SSF69593">
    <property type="entry name" value="Glycerol-3-phosphate (1)-acyltransferase"/>
    <property type="match status" value="1"/>
</dbReference>
<dbReference type="PANTHER" id="PTHR22753:SF14">
    <property type="entry name" value="MONOACYLGLYCEROL_DIACYLGLYCEROL O-ACYLTRANSFERASE"/>
    <property type="match status" value="1"/>
</dbReference>